<dbReference type="Pfam" id="PF00294">
    <property type="entry name" value="PfkB"/>
    <property type="match status" value="1"/>
</dbReference>
<evidence type="ECO:0000313" key="7">
    <source>
        <dbReference type="Proteomes" id="UP000750197"/>
    </source>
</evidence>
<dbReference type="PANTHER" id="PTHR10584:SF166">
    <property type="entry name" value="RIBOKINASE"/>
    <property type="match status" value="1"/>
</dbReference>
<dbReference type="PRINTS" id="PR00990">
    <property type="entry name" value="RIBOKINASE"/>
</dbReference>
<name>A0A8J7YX44_9ARCH</name>
<comment type="caution">
    <text evidence="6">The sequence shown here is derived from an EMBL/GenBank/DDBJ whole genome shotgun (WGS) entry which is preliminary data.</text>
</comment>
<comment type="similarity">
    <text evidence="1">Belongs to the carbohydrate kinase PfkB family.</text>
</comment>
<evidence type="ECO:0000313" key="5">
    <source>
        <dbReference type="EMBL" id="MBX8631938.1"/>
    </source>
</evidence>
<dbReference type="Proteomes" id="UP000716004">
    <property type="component" value="Unassembled WGS sequence"/>
</dbReference>
<dbReference type="GO" id="GO:0016301">
    <property type="term" value="F:kinase activity"/>
    <property type="evidence" value="ECO:0007669"/>
    <property type="project" value="UniProtKB-KW"/>
</dbReference>
<evidence type="ECO:0000313" key="6">
    <source>
        <dbReference type="EMBL" id="MBX8644479.1"/>
    </source>
</evidence>
<dbReference type="Gene3D" id="3.40.1190.20">
    <property type="match status" value="1"/>
</dbReference>
<gene>
    <name evidence="5" type="ORF">J9259_05405</name>
    <name evidence="6" type="ORF">KIY12_07145</name>
</gene>
<protein>
    <recommendedName>
        <fullName evidence="4">Carbohydrate kinase PfkB domain-containing protein</fullName>
    </recommendedName>
</protein>
<accession>A0A8J7YX44</accession>
<dbReference type="EMBL" id="JAGVSJ010000011">
    <property type="protein sequence ID" value="MBX8631938.1"/>
    <property type="molecule type" value="Genomic_DNA"/>
</dbReference>
<dbReference type="GO" id="GO:0006796">
    <property type="term" value="P:phosphate-containing compound metabolic process"/>
    <property type="evidence" value="ECO:0007669"/>
    <property type="project" value="UniProtKB-ARBA"/>
</dbReference>
<dbReference type="InterPro" id="IPR029056">
    <property type="entry name" value="Ribokinase-like"/>
</dbReference>
<sequence length="315" mass="34518">MVRRNVGEWKRLGPRLRARNYLGVIGHVNMDVVYAVPRLPLPGTSIDAKSVSVHFGGTAGNIAVHSSSLDVTTALGCYLGGDFDESFASLLRKKSIDLYDAILCYSERTPRCHIFDTGEEQSYVIEQGAMNTKMNLPLWEHAICDSTVVHIATGDPLRYLKAVSGRDYNFDPGQEINYRYTPATFRKLLSGCSVFFTNQKELEKAMSLLNISSERELCSYCRTVILTSGRKGASIITADGRIEISAARAAKVEDTIGAGDAFRAGYYAARFRGKDIVEAVEIGNTMAAISVEGRGGMGSGSDWASLHSRWKETYG</sequence>
<evidence type="ECO:0000256" key="2">
    <source>
        <dbReference type="ARBA" id="ARBA00022679"/>
    </source>
</evidence>
<keyword evidence="3" id="KW-0418">Kinase</keyword>
<dbReference type="InterPro" id="IPR002139">
    <property type="entry name" value="Ribo/fructo_kinase"/>
</dbReference>
<organism evidence="6 7">
    <name type="scientific">Candidatus Sysuiplasma superficiale</name>
    <dbReference type="NCBI Taxonomy" id="2823368"/>
    <lineage>
        <taxon>Archaea</taxon>
        <taxon>Methanobacteriati</taxon>
        <taxon>Thermoplasmatota</taxon>
        <taxon>Thermoplasmata</taxon>
        <taxon>Candidatus Sysuiplasmatales</taxon>
        <taxon>Candidatus Sysuiplasmataceae</taxon>
        <taxon>Candidatus Sysuiplasma</taxon>
    </lineage>
</organism>
<evidence type="ECO:0000256" key="3">
    <source>
        <dbReference type="ARBA" id="ARBA00022777"/>
    </source>
</evidence>
<evidence type="ECO:0000259" key="4">
    <source>
        <dbReference type="Pfam" id="PF00294"/>
    </source>
</evidence>
<feature type="domain" description="Carbohydrate kinase PfkB" evidence="4">
    <location>
        <begin position="22"/>
        <end position="297"/>
    </location>
</feature>
<dbReference type="PANTHER" id="PTHR10584">
    <property type="entry name" value="SUGAR KINASE"/>
    <property type="match status" value="1"/>
</dbReference>
<dbReference type="Proteomes" id="UP000750197">
    <property type="component" value="Unassembled WGS sequence"/>
</dbReference>
<dbReference type="SUPFAM" id="SSF53613">
    <property type="entry name" value="Ribokinase-like"/>
    <property type="match status" value="1"/>
</dbReference>
<evidence type="ECO:0000256" key="1">
    <source>
        <dbReference type="ARBA" id="ARBA00010688"/>
    </source>
</evidence>
<reference evidence="6" key="1">
    <citation type="submission" date="2021-05" db="EMBL/GenBank/DDBJ databases">
        <title>Genomic insights into ecological role and evolution of a novel Thermoplasmata order Candidatus Sysuiplasmatales.</title>
        <authorList>
            <person name="Yuan Y."/>
        </authorList>
    </citation>
    <scope>NUCLEOTIDE SEQUENCE</scope>
    <source>
        <strain evidence="6">TUT19-bin139</strain>
        <strain evidence="5">YP2-bin.285</strain>
    </source>
</reference>
<keyword evidence="2" id="KW-0808">Transferase</keyword>
<dbReference type="InterPro" id="IPR011611">
    <property type="entry name" value="PfkB_dom"/>
</dbReference>
<dbReference type="AlphaFoldDB" id="A0A8J7YX44"/>
<dbReference type="EMBL" id="JAHEAC010000066">
    <property type="protein sequence ID" value="MBX8644479.1"/>
    <property type="molecule type" value="Genomic_DNA"/>
</dbReference>
<proteinExistence type="inferred from homology"/>